<dbReference type="GeneID" id="26903534"/>
<dbReference type="PANTHER" id="PTHR42769:SF1">
    <property type="entry name" value="MANGANESE_IRON SUPEROXIDE DISMUTASE C-TERMINAL DOMAIN-CONTAINING PROTEIN"/>
    <property type="match status" value="1"/>
</dbReference>
<dbReference type="EMBL" id="LGTL01000005">
    <property type="protein sequence ID" value="KPA82092.1"/>
    <property type="molecule type" value="Genomic_DNA"/>
</dbReference>
<dbReference type="Gene3D" id="2.60.450.20">
    <property type="match status" value="1"/>
</dbReference>
<protein>
    <recommendedName>
        <fullName evidence="4">Centromere protein J C-terminal domain-containing protein</fullName>
    </recommendedName>
</protein>
<feature type="compositionally biased region" description="Low complexity" evidence="1">
    <location>
        <begin position="406"/>
        <end position="427"/>
    </location>
</feature>
<dbReference type="PANTHER" id="PTHR42769">
    <property type="entry name" value="SUPEROXIDE DISMUTASE"/>
    <property type="match status" value="1"/>
</dbReference>
<reference evidence="2 3" key="1">
    <citation type="submission" date="2015-07" db="EMBL/GenBank/DDBJ databases">
        <title>High-quality genome of monoxenous trypanosomatid Leptomonas pyrrhocoris.</title>
        <authorList>
            <person name="Flegontov P."/>
            <person name="Butenko A."/>
            <person name="Firsov S."/>
            <person name="Vlcek C."/>
            <person name="Logacheva M.D."/>
            <person name="Field M."/>
            <person name="Filatov D."/>
            <person name="Flegontova O."/>
            <person name="Gerasimov E."/>
            <person name="Jackson A.P."/>
            <person name="Kelly S."/>
            <person name="Opperdoes F."/>
            <person name="O'Reilly A."/>
            <person name="Votypka J."/>
            <person name="Yurchenko V."/>
            <person name="Lukes J."/>
        </authorList>
    </citation>
    <scope>NUCLEOTIDE SEQUENCE [LARGE SCALE GENOMIC DNA]</scope>
    <source>
        <strain evidence="2">H10</strain>
    </source>
</reference>
<proteinExistence type="predicted"/>
<keyword evidence="3" id="KW-1185">Reference proteome</keyword>
<organism evidence="2 3">
    <name type="scientific">Leptomonas pyrrhocoris</name>
    <name type="common">Firebug parasite</name>
    <dbReference type="NCBI Taxonomy" id="157538"/>
    <lineage>
        <taxon>Eukaryota</taxon>
        <taxon>Discoba</taxon>
        <taxon>Euglenozoa</taxon>
        <taxon>Kinetoplastea</taxon>
        <taxon>Metakinetoplastina</taxon>
        <taxon>Trypanosomatida</taxon>
        <taxon>Trypanosomatidae</taxon>
        <taxon>Leishmaniinae</taxon>
        <taxon>Leptomonas</taxon>
    </lineage>
</organism>
<evidence type="ECO:0008006" key="4">
    <source>
        <dbReference type="Google" id="ProtNLM"/>
    </source>
</evidence>
<dbReference type="RefSeq" id="XP_015660530.1">
    <property type="nucleotide sequence ID" value="XM_015800523.1"/>
</dbReference>
<dbReference type="RefSeq" id="XP_015660531.1">
    <property type="nucleotide sequence ID" value="XM_015800524.1"/>
</dbReference>
<evidence type="ECO:0000313" key="3">
    <source>
        <dbReference type="Proteomes" id="UP000037923"/>
    </source>
</evidence>
<evidence type="ECO:0000256" key="1">
    <source>
        <dbReference type="SAM" id="MobiDB-lite"/>
    </source>
</evidence>
<dbReference type="OrthoDB" id="272609at2759"/>
<feature type="region of interest" description="Disordered" evidence="1">
    <location>
        <begin position="406"/>
        <end position="438"/>
    </location>
</feature>
<accession>A0A0N0DWR2</accession>
<dbReference type="InterPro" id="IPR036314">
    <property type="entry name" value="SOD_C_sf"/>
</dbReference>
<name>A0A0N0DWR2_LEPPY</name>
<dbReference type="InterPro" id="IPR047002">
    <property type="entry name" value="Tcp10_C_sf"/>
</dbReference>
<evidence type="ECO:0000313" key="2">
    <source>
        <dbReference type="EMBL" id="KPA82091.1"/>
    </source>
</evidence>
<dbReference type="EMBL" id="LGTL01000005">
    <property type="protein sequence ID" value="KPA82091.1"/>
    <property type="molecule type" value="Genomic_DNA"/>
</dbReference>
<dbReference type="SUPFAM" id="SSF54719">
    <property type="entry name" value="Fe,Mn superoxide dismutase (SOD), C-terminal domain"/>
    <property type="match status" value="1"/>
</dbReference>
<dbReference type="Proteomes" id="UP000037923">
    <property type="component" value="Unassembled WGS sequence"/>
</dbReference>
<dbReference type="AlphaFoldDB" id="A0A0N0DWR2"/>
<comment type="caution">
    <text evidence="2">The sequence shown here is derived from an EMBL/GenBank/DDBJ whole genome shotgun (WGS) entry which is preliminary data.</text>
</comment>
<sequence length="506" mass="53347">MFRGNTRALLLGAEIASAELRKLLPLLPLKSHGSTSSSFSVAALITSTAFANTMNHSSVSHSRDCPVLAQALPLSRIGSEPSFTSRPCVNCVRKRVHYLASVVFCDDFEQRCSAGDARHQSVSRKEANKVTTTTPRVLERGVAASFGSLSALQQSVQQLSNAAMSPGRLWIVYGSSTVAQSGGNIDVLSLPGCKVPLAHGLWPLAVVNLSEERLCDELERHVKSGGDRIAVDAEAQPPAWSHAARTPGAAAAMSVDVGRGVHDGAFEHINLSDLLAAIARRALDNMNWGFVEEQLASAQAYYNSAERANTRQEHRKGKEQLAAMRAMSRLKDSGAVIHAADSVTISSSHPVGPAAETAKESVLLSTTAQAASTTAAVNAETSMSAAQDASGAAGAASSAAASAVEGESAGEKSSSGGEFSSDAAAAEPRPVLKPDGTWEYHYDNGDVTKVRKDGTKIFQTKGLTTTVYGNGDTLFEYPNSTSIMDRADGVRITKYADGTTREERLK</sequence>
<gene>
    <name evidence="2" type="ORF">ABB37_03243</name>
</gene>
<dbReference type="VEuPathDB" id="TriTrypDB:LpyrH10_05_1030"/>
<dbReference type="GO" id="GO:0004784">
    <property type="term" value="F:superoxide dismutase activity"/>
    <property type="evidence" value="ECO:0007669"/>
    <property type="project" value="TreeGrafter"/>
</dbReference>
<dbReference type="OMA" id="LFEYPNN"/>